<feature type="compositionally biased region" description="Polar residues" evidence="9">
    <location>
        <begin position="939"/>
        <end position="952"/>
    </location>
</feature>
<accession>A0A813TUZ5</accession>
<feature type="coiled-coil region" evidence="8">
    <location>
        <begin position="1405"/>
        <end position="1450"/>
    </location>
</feature>
<dbReference type="GO" id="GO:0004222">
    <property type="term" value="F:metalloendopeptidase activity"/>
    <property type="evidence" value="ECO:0007669"/>
    <property type="project" value="InterPro"/>
</dbReference>
<feature type="compositionally biased region" description="Basic residues" evidence="9">
    <location>
        <begin position="909"/>
        <end position="921"/>
    </location>
</feature>
<keyword evidence="5" id="KW-0378">Hydrolase</keyword>
<gene>
    <name evidence="13" type="ORF">XAT740_LOCUS3753</name>
</gene>
<feature type="compositionally biased region" description="Basic residues" evidence="9">
    <location>
        <begin position="1113"/>
        <end position="1137"/>
    </location>
</feature>
<dbReference type="InterPro" id="IPR000718">
    <property type="entry name" value="Peptidase_M13"/>
</dbReference>
<dbReference type="SUPFAM" id="SSF55486">
    <property type="entry name" value="Metalloproteases ('zincins'), catalytic domain"/>
    <property type="match status" value="1"/>
</dbReference>
<reference evidence="13" key="1">
    <citation type="submission" date="2021-02" db="EMBL/GenBank/DDBJ databases">
        <authorList>
            <person name="Nowell W R."/>
        </authorList>
    </citation>
    <scope>NUCLEOTIDE SEQUENCE</scope>
</reference>
<evidence type="ECO:0000259" key="12">
    <source>
        <dbReference type="Pfam" id="PF05649"/>
    </source>
</evidence>
<dbReference type="Gene3D" id="1.10.1380.10">
    <property type="entry name" value="Neutral endopeptidase , domain2"/>
    <property type="match status" value="1"/>
</dbReference>
<evidence type="ECO:0000256" key="3">
    <source>
        <dbReference type="ARBA" id="ARBA00022670"/>
    </source>
</evidence>
<evidence type="ECO:0000256" key="8">
    <source>
        <dbReference type="SAM" id="Coils"/>
    </source>
</evidence>
<comment type="cofactor">
    <cofactor evidence="1">
        <name>Zn(2+)</name>
        <dbReference type="ChEBI" id="CHEBI:29105"/>
    </cofactor>
</comment>
<evidence type="ECO:0000256" key="7">
    <source>
        <dbReference type="ARBA" id="ARBA00023049"/>
    </source>
</evidence>
<keyword evidence="8" id="KW-0175">Coiled coil</keyword>
<evidence type="ECO:0000259" key="11">
    <source>
        <dbReference type="Pfam" id="PF01431"/>
    </source>
</evidence>
<keyword evidence="4" id="KW-0479">Metal-binding</keyword>
<evidence type="ECO:0000313" key="13">
    <source>
        <dbReference type="EMBL" id="CAF0816794.1"/>
    </source>
</evidence>
<feature type="compositionally biased region" description="Acidic residues" evidence="9">
    <location>
        <begin position="874"/>
        <end position="887"/>
    </location>
</feature>
<dbReference type="GO" id="GO:0046872">
    <property type="term" value="F:metal ion binding"/>
    <property type="evidence" value="ECO:0007669"/>
    <property type="project" value="UniProtKB-KW"/>
</dbReference>
<name>A0A813TUZ5_ADIRI</name>
<dbReference type="PANTHER" id="PTHR11733">
    <property type="entry name" value="ZINC METALLOPROTEASE FAMILY M13 NEPRILYSIN-RELATED"/>
    <property type="match status" value="1"/>
</dbReference>
<dbReference type="Proteomes" id="UP000663828">
    <property type="component" value="Unassembled WGS sequence"/>
</dbReference>
<dbReference type="GO" id="GO:0005886">
    <property type="term" value="C:plasma membrane"/>
    <property type="evidence" value="ECO:0007669"/>
    <property type="project" value="TreeGrafter"/>
</dbReference>
<feature type="region of interest" description="Disordered" evidence="9">
    <location>
        <begin position="856"/>
        <end position="887"/>
    </location>
</feature>
<dbReference type="EMBL" id="CAJNOR010000146">
    <property type="protein sequence ID" value="CAF0816794.1"/>
    <property type="molecule type" value="Genomic_DNA"/>
</dbReference>
<evidence type="ECO:0000256" key="2">
    <source>
        <dbReference type="ARBA" id="ARBA00007357"/>
    </source>
</evidence>
<feature type="coiled-coil region" evidence="8">
    <location>
        <begin position="1342"/>
        <end position="1369"/>
    </location>
</feature>
<dbReference type="PRINTS" id="PR00786">
    <property type="entry name" value="NEPRILYSIN"/>
</dbReference>
<dbReference type="Gene3D" id="3.40.390.10">
    <property type="entry name" value="Collagenase (Catalytic Domain)"/>
    <property type="match status" value="1"/>
</dbReference>
<evidence type="ECO:0000256" key="10">
    <source>
        <dbReference type="SAM" id="Phobius"/>
    </source>
</evidence>
<feature type="domain" description="Peptidase M13 N-terminal" evidence="12">
    <location>
        <begin position="118"/>
        <end position="529"/>
    </location>
</feature>
<keyword evidence="6" id="KW-0862">Zinc</keyword>
<dbReference type="CDD" id="cd08662">
    <property type="entry name" value="M13"/>
    <property type="match status" value="1"/>
</dbReference>
<dbReference type="Pfam" id="PF05649">
    <property type="entry name" value="Peptidase_M13_N"/>
    <property type="match status" value="1"/>
</dbReference>
<keyword evidence="14" id="KW-1185">Reference proteome</keyword>
<dbReference type="InterPro" id="IPR042089">
    <property type="entry name" value="Peptidase_M13_dom_2"/>
</dbReference>
<dbReference type="PANTHER" id="PTHR11733:SF167">
    <property type="entry name" value="FI17812P1-RELATED"/>
    <property type="match status" value="1"/>
</dbReference>
<keyword evidence="10" id="KW-0812">Transmembrane</keyword>
<evidence type="ECO:0000256" key="9">
    <source>
        <dbReference type="SAM" id="MobiDB-lite"/>
    </source>
</evidence>
<comment type="similarity">
    <text evidence="2">Belongs to the peptidase M13 family.</text>
</comment>
<feature type="region of interest" description="Disordered" evidence="9">
    <location>
        <begin position="1113"/>
        <end position="1141"/>
    </location>
</feature>
<proteinExistence type="inferred from homology"/>
<keyword evidence="10" id="KW-1133">Transmembrane helix</keyword>
<dbReference type="Pfam" id="PF01431">
    <property type="entry name" value="Peptidase_M13"/>
    <property type="match status" value="1"/>
</dbReference>
<dbReference type="InterPro" id="IPR008753">
    <property type="entry name" value="Peptidase_M13_N"/>
</dbReference>
<keyword evidence="3" id="KW-0645">Protease</keyword>
<evidence type="ECO:0000256" key="1">
    <source>
        <dbReference type="ARBA" id="ARBA00001947"/>
    </source>
</evidence>
<feature type="compositionally biased region" description="Acidic residues" evidence="9">
    <location>
        <begin position="856"/>
        <end position="865"/>
    </location>
</feature>
<dbReference type="PROSITE" id="PS51885">
    <property type="entry name" value="NEPRILYSIN"/>
    <property type="match status" value="1"/>
</dbReference>
<dbReference type="GO" id="GO:0016485">
    <property type="term" value="P:protein processing"/>
    <property type="evidence" value="ECO:0007669"/>
    <property type="project" value="TreeGrafter"/>
</dbReference>
<evidence type="ECO:0000256" key="4">
    <source>
        <dbReference type="ARBA" id="ARBA00022723"/>
    </source>
</evidence>
<comment type="caution">
    <text evidence="13">The sequence shown here is derived from an EMBL/GenBank/DDBJ whole genome shotgun (WGS) entry which is preliminary data.</text>
</comment>
<evidence type="ECO:0000256" key="5">
    <source>
        <dbReference type="ARBA" id="ARBA00022801"/>
    </source>
</evidence>
<evidence type="ECO:0000313" key="14">
    <source>
        <dbReference type="Proteomes" id="UP000663828"/>
    </source>
</evidence>
<sequence length="2227" mass="258378">MHRYRHFDDVIDTNTSHTAAILPDIDVDEPFQVQFTPQLDSYPSNFQKFKYHFSRRTRLERSLIFLILILLSVLFIVILISLFHSKPQPKSDETVCLTPSCVQVSYILSSSMNQSVDPCEDFHQFACGNWIRQNLIPKGHSSWSTTHELMQKNMILSKNILEQSSISSLNTAQQESIKFYRSCMNITEIERLNLQPVENFFEKNLTFSLKQWIDINKTQTWQQLFVSLTNILSATYGFFDVLPIKISSDEKNSTWNNIHIDQPKLGLVSRDYYVDSPSDSQSNARNQKIRETYGKVASDILQLFGFEKNDSIKRVNDIIQFETELAAVSLPMEILQKPNETYHLMTVKQLQDQYKSIGWNIKSYLNDMFNLNASNPIKLDDDDQVIVLSYDLMSNVSQIVTKYLSTPNKSHVVIDFILFSLIGDMTSHLPLIFEQTVLPLKKVLLGTDSNPDRWETCVRKTDKALGFGLGALYVNTAFGERDRLKANELIKNIREIFGENLNKLQWIDEQSKSEARKKLDKIYEKIGYPDFIKNDTKLNERYADYSMSESEFFSNELKVRSRERRWSLLQYRQKVDRTEWDMTPETVNAYYNPSENEIVFPAGILQPPFFHKDFPIAINYGGIGSVIGHEITHGFDNQGREFDADGMMRSWWTKFSADNFQEKTKCFVDQYGRFSLDGQNENGQRTLGENIADNGGIKISYLAYQKLKGHLTQSDHNLRLPGLDYTNDQLFFLAFAHTWCNIETTNAMHFDLTNDPHSPARFRIKGTLQNSDEFAKAFDCKSKTMMNPSSKCQLCGSRQEFIDLLCRITKSNDETSATTDAGIAAMADTSVDIPTNEPEVTVIDDTTAAEDGEIITLDDDDDDGEILPNKKEVEDGEITESEESDNDDLEVLNLRLNALRSLPGAKEARRQKPKKSRLRRKQYSDSNRYVTDDIDLRSPNKSRSFRHISQSSNHDDREYLLDKDYRHPSVFDMLVSLISPDNNNINSNTRRFHDNYDIQQMDIDDQPMPAPLPSGPPPPLPLNHMPFFDPLPPLPPPPPMPVFDMFATNQTIPSTNWPRPNFVQQLPPPVPIPTELWQQAFHNPTDTDLRVPPTMNHLIHQQLPVPQIVDRIPHKKASPLQQRRKRTKKPSKKHRHRHEPELQSSVAIPITVIDIDKERELSPSIVNHVNENDEEAEDDLEERLLREQLLRTLSSKRKVLIVQQPTPQPERIVTIEPITSPSPPPVPQQTVIQPTPIVVNKPIEVKSTSQYTIDQRYKRVKANISLTNVTNKTETTTTVVRTTTQPVFQTRNKIVRAPEADLADFPQSNPIIITFDEQTTDDEEQQPQLIVSKPTESTYAVADEERQAIKRLQQEQEEVLRRSNNSESSMKLAQPKVQTPSIEIAQEAIPSTDELSALLEKRRMLLNERSKYQEIQEKMKKKKLENGLFARDIERLEEQLTAKKAKINKNNLFLQYWEKQALAIAQNIRQQEDLILQSAVFKSTQPPSSSSIKPRTSIEFDCAKISSVFDENITQLLLSLLICPLNLYRKLRSYHSWLNRISKRLPTSPVADNSCLLLRTRSFPTKDNEQYWKTCLQSYFIDINQIMCPYELQGSCKAQSCIYQHQHQISSRIEQFLSSKQFDEKNKQKLLNQMTNLCSLQSFDIDFSLFEKKINERQYQRCRTKLDRYLAIYHEDFRYFRDQTNNGNQSIIHPILLSVSNQLDSDDFSVERAVADLVEGLESQRTNAQLWCLYLEFSSWHMSSTELEHLCLAALKNAQSYDLFWTIFYLCTNNLEELISLYFTYVQSDEFDFHSRSYALCELAMFHTSLTSNNDQAYHRIKDYLSNSSLESEHRIYLVLVVLYIFAFGSFPRTLYQQMDENRFERPTYIEPFICPWNALSSYTRSQSEIDQLFDDFMNPLELSESNSALYINRIHYLNATKRFDQSKLYIETLLEAFPCSIELWIELLIHPGVSQRIPEILERARKTTGVYFEFIYSLSSTMNVQQLLTNGSIPAKTHREKFFSELCHLLLDTNTELKEKTIEQNLLRYTGELHDIFILHIFLHSSDLSADAPQRLIVKVLNYLLAYDEQQRILILYSFFRLIEVGRVLDIVIDCFLSLNFDRYEWILKSFTYRLLESLKSKERNDLIWIRLDAFIKPLINNSHCQEIYVTYVKFIPTGKHEFRLFVFLLNSILQRLIISTEDKTKIVRLCRLFEKQFPNCGLISQQLRQIIFNSVNTDNGTAITS</sequence>
<protein>
    <submittedName>
        <fullName evidence="13">Uncharacterized protein</fullName>
    </submittedName>
</protein>
<dbReference type="InterPro" id="IPR024079">
    <property type="entry name" value="MetalloPept_cat_dom_sf"/>
</dbReference>
<keyword evidence="10" id="KW-0472">Membrane</keyword>
<keyword evidence="7" id="KW-0482">Metalloprotease</keyword>
<dbReference type="InterPro" id="IPR018497">
    <property type="entry name" value="Peptidase_M13_C"/>
</dbReference>
<feature type="domain" description="Peptidase M13 C-terminal" evidence="11">
    <location>
        <begin position="588"/>
        <end position="794"/>
    </location>
</feature>
<organism evidence="13 14">
    <name type="scientific">Adineta ricciae</name>
    <name type="common">Rotifer</name>
    <dbReference type="NCBI Taxonomy" id="249248"/>
    <lineage>
        <taxon>Eukaryota</taxon>
        <taxon>Metazoa</taxon>
        <taxon>Spiralia</taxon>
        <taxon>Gnathifera</taxon>
        <taxon>Rotifera</taxon>
        <taxon>Eurotatoria</taxon>
        <taxon>Bdelloidea</taxon>
        <taxon>Adinetida</taxon>
        <taxon>Adinetidae</taxon>
        <taxon>Adineta</taxon>
    </lineage>
</organism>
<feature type="region of interest" description="Disordered" evidence="9">
    <location>
        <begin position="903"/>
        <end position="953"/>
    </location>
</feature>
<evidence type="ECO:0000256" key="6">
    <source>
        <dbReference type="ARBA" id="ARBA00022833"/>
    </source>
</evidence>
<feature type="transmembrane region" description="Helical" evidence="10">
    <location>
        <begin position="63"/>
        <end position="83"/>
    </location>
</feature>